<keyword evidence="2" id="KW-1185">Reference proteome</keyword>
<protein>
    <submittedName>
        <fullName evidence="1">Uncharacterized protein</fullName>
    </submittedName>
</protein>
<evidence type="ECO:0000313" key="2">
    <source>
        <dbReference type="Proteomes" id="UP000017836"/>
    </source>
</evidence>
<name>W1PX99_AMBTC</name>
<feature type="non-terminal residue" evidence="1">
    <location>
        <position position="1"/>
    </location>
</feature>
<gene>
    <name evidence="1" type="ORF">AMTR_s00035p00078760</name>
</gene>
<organism evidence="1 2">
    <name type="scientific">Amborella trichopoda</name>
    <dbReference type="NCBI Taxonomy" id="13333"/>
    <lineage>
        <taxon>Eukaryota</taxon>
        <taxon>Viridiplantae</taxon>
        <taxon>Streptophyta</taxon>
        <taxon>Embryophyta</taxon>
        <taxon>Tracheophyta</taxon>
        <taxon>Spermatophyta</taxon>
        <taxon>Magnoliopsida</taxon>
        <taxon>Amborellales</taxon>
        <taxon>Amborellaceae</taxon>
        <taxon>Amborella</taxon>
    </lineage>
</organism>
<proteinExistence type="predicted"/>
<dbReference type="AlphaFoldDB" id="W1PX99"/>
<sequence length="71" mass="8810">DEEERGQKSGGNRLQWLSMDSREGWRRFLWWCSRERERDDSSWLRMMEKKKGAWRDGKTEMAGRGGDWWRW</sequence>
<accession>W1PX99</accession>
<reference evidence="2" key="1">
    <citation type="journal article" date="2013" name="Science">
        <title>The Amborella genome and the evolution of flowering plants.</title>
        <authorList>
            <consortium name="Amborella Genome Project"/>
        </authorList>
    </citation>
    <scope>NUCLEOTIDE SEQUENCE [LARGE SCALE GENOMIC DNA]</scope>
</reference>
<dbReference type="Proteomes" id="UP000017836">
    <property type="component" value="Unassembled WGS sequence"/>
</dbReference>
<dbReference type="HOGENOM" id="CLU_2747477_0_0_1"/>
<dbReference type="Gramene" id="ERN12040">
    <property type="protein sequence ID" value="ERN12040"/>
    <property type="gene ID" value="AMTR_s00035p00078760"/>
</dbReference>
<evidence type="ECO:0000313" key="1">
    <source>
        <dbReference type="EMBL" id="ERN12040.1"/>
    </source>
</evidence>
<dbReference type="EMBL" id="KI392639">
    <property type="protein sequence ID" value="ERN12040.1"/>
    <property type="molecule type" value="Genomic_DNA"/>
</dbReference>